<feature type="compositionally biased region" description="Polar residues" evidence="1">
    <location>
        <begin position="34"/>
        <end position="45"/>
    </location>
</feature>
<feature type="region of interest" description="Disordered" evidence="1">
    <location>
        <begin position="312"/>
        <end position="352"/>
    </location>
</feature>
<dbReference type="InterPro" id="IPR029178">
    <property type="entry name" value="Ecm11_C"/>
</dbReference>
<dbReference type="GO" id="GO:0042790">
    <property type="term" value="P:nucleolar large rRNA transcription by RNA polymerase I"/>
    <property type="evidence" value="ECO:0007669"/>
    <property type="project" value="TreeGrafter"/>
</dbReference>
<evidence type="ECO:0000259" key="2">
    <source>
        <dbReference type="Pfam" id="PF15463"/>
    </source>
</evidence>
<dbReference type="PANTHER" id="PTHR28244">
    <property type="entry name" value="RNA POLYMERASE I-SPECIFIC TRANSCRIPTION INITIATION FACTOR RRN11"/>
    <property type="match status" value="1"/>
</dbReference>
<dbReference type="Proteomes" id="UP000285146">
    <property type="component" value="Unassembled WGS sequence"/>
</dbReference>
<dbReference type="PANTHER" id="PTHR28244:SF3">
    <property type="entry name" value="EXTRACELLULAR MUTANT PROTEIN 11 C-TERMINAL DOMAIN-CONTAINING PROTEIN"/>
    <property type="match status" value="1"/>
</dbReference>
<dbReference type="InterPro" id="IPR053029">
    <property type="entry name" value="RNA_pol_I-specific_init_factor"/>
</dbReference>
<evidence type="ECO:0000256" key="1">
    <source>
        <dbReference type="SAM" id="MobiDB-lite"/>
    </source>
</evidence>
<evidence type="ECO:0000313" key="4">
    <source>
        <dbReference type="Proteomes" id="UP000285146"/>
    </source>
</evidence>
<evidence type="ECO:0000313" key="3">
    <source>
        <dbReference type="EMBL" id="ROW13254.1"/>
    </source>
</evidence>
<sequence length="537" mass="60201">MVPASRFKLQSFLQKQDAGATINPHGPSSPPRQAITQAAMSNTSPILARQERQVAAEAMKIPMPTSMPPRLGKATLPAPESPQIKEPPSQERDEGDGEGPGWEPAPEELHRGGGLKEVWEEQSTIDSLFSEGDFNRPAPVQPHQYDDDTSSDIVDNRQPPQRGRHVHQQHNPAPAIAPFFKFENGELKGPSTQANGFSTSMITHAPANNRADAPKFRRDPFGSTSADSSPKPPRDASFMRSAFPIRGNEEARRLTHLERASYRIQSARSVSNDTYDSTSDIAQPPAYVKPVKELAPVTKRSKAFQALEKTVLDWDGDDSDVSSQGDDFEEQEPQRTPKAARTRAVPDDTTVILNPQKPIIPQKSQKTVVLQDDPLLGSPLPRAHDRQHSSSNKRRHNIDYDDAELQKMSFTELQNEPFDHDPARRVAQSPAKPPADNLGDRLTFYFNKDEDAQADFFTKMPIREWEDSGDWFLEQFGDIVSKMKEARLTKRKIVDQYETEVSSREEEVRRKKEYIDHKLSKLKQDSAAMLLGNQPHG</sequence>
<feature type="region of interest" description="Disordered" evidence="1">
    <location>
        <begin position="203"/>
        <end position="244"/>
    </location>
</feature>
<dbReference type="EMBL" id="LKEB01000021">
    <property type="protein sequence ID" value="ROW13254.1"/>
    <property type="molecule type" value="Genomic_DNA"/>
</dbReference>
<dbReference type="OrthoDB" id="5346740at2759"/>
<gene>
    <name evidence="3" type="ORF">VPNG_04800</name>
</gene>
<organism evidence="3 4">
    <name type="scientific">Cytospora leucostoma</name>
    <dbReference type="NCBI Taxonomy" id="1230097"/>
    <lineage>
        <taxon>Eukaryota</taxon>
        <taxon>Fungi</taxon>
        <taxon>Dikarya</taxon>
        <taxon>Ascomycota</taxon>
        <taxon>Pezizomycotina</taxon>
        <taxon>Sordariomycetes</taxon>
        <taxon>Sordariomycetidae</taxon>
        <taxon>Diaporthales</taxon>
        <taxon>Cytosporaceae</taxon>
        <taxon>Cytospora</taxon>
    </lineage>
</organism>
<feature type="domain" description="Extracellular mutant protein 11 C-terminal" evidence="2">
    <location>
        <begin position="399"/>
        <end position="530"/>
    </location>
</feature>
<reference evidence="3 4" key="1">
    <citation type="submission" date="2015-09" db="EMBL/GenBank/DDBJ databases">
        <title>Host preference determinants of Valsa canker pathogens revealed by comparative genomics.</title>
        <authorList>
            <person name="Yin Z."/>
            <person name="Huang L."/>
        </authorList>
    </citation>
    <scope>NUCLEOTIDE SEQUENCE [LARGE SCALE GENOMIC DNA]</scope>
    <source>
        <strain evidence="3 4">SXYLt</strain>
    </source>
</reference>
<dbReference type="Pfam" id="PF15463">
    <property type="entry name" value="ECM11"/>
    <property type="match status" value="1"/>
</dbReference>
<dbReference type="GO" id="GO:0017025">
    <property type="term" value="F:TBP-class protein binding"/>
    <property type="evidence" value="ECO:0007669"/>
    <property type="project" value="TreeGrafter"/>
</dbReference>
<dbReference type="STRING" id="1230097.A0A423XBB7"/>
<dbReference type="GO" id="GO:0070860">
    <property type="term" value="C:RNA polymerase I core factor complex"/>
    <property type="evidence" value="ECO:0007669"/>
    <property type="project" value="TreeGrafter"/>
</dbReference>
<dbReference type="InParanoid" id="A0A423XBB7"/>
<feature type="region of interest" description="Disordered" evidence="1">
    <location>
        <begin position="373"/>
        <end position="398"/>
    </location>
</feature>
<proteinExistence type="predicted"/>
<name>A0A423XBB7_9PEZI</name>
<comment type="caution">
    <text evidence="3">The sequence shown here is derived from an EMBL/GenBank/DDBJ whole genome shotgun (WGS) entry which is preliminary data.</text>
</comment>
<feature type="compositionally biased region" description="Acidic residues" evidence="1">
    <location>
        <begin position="314"/>
        <end position="331"/>
    </location>
</feature>
<keyword evidence="4" id="KW-1185">Reference proteome</keyword>
<dbReference type="AlphaFoldDB" id="A0A423XBB7"/>
<accession>A0A423XBB7</accession>
<feature type="region of interest" description="Disordered" evidence="1">
    <location>
        <begin position="15"/>
        <end position="171"/>
    </location>
</feature>
<protein>
    <recommendedName>
        <fullName evidence="2">Extracellular mutant protein 11 C-terminal domain-containing protein</fullName>
    </recommendedName>
</protein>
<dbReference type="GO" id="GO:0001164">
    <property type="term" value="F:RNA polymerase I core promoter sequence-specific DNA binding"/>
    <property type="evidence" value="ECO:0007669"/>
    <property type="project" value="TreeGrafter"/>
</dbReference>